<feature type="transmembrane region" description="Helical" evidence="1">
    <location>
        <begin position="20"/>
        <end position="40"/>
    </location>
</feature>
<keyword evidence="1" id="KW-0812">Transmembrane</keyword>
<evidence type="ECO:0000313" key="2">
    <source>
        <dbReference type="Proteomes" id="UP000504634"/>
    </source>
</evidence>
<gene>
    <name evidence="3" type="primary">LOC115620900</name>
</gene>
<dbReference type="GeneID" id="115620900"/>
<dbReference type="Proteomes" id="UP000504634">
    <property type="component" value="Unplaced"/>
</dbReference>
<accession>A0A6J2T5P5</accession>
<keyword evidence="2" id="KW-1185">Reference proteome</keyword>
<protein>
    <submittedName>
        <fullName evidence="3">Uncharacterized protein LOC115620900</fullName>
    </submittedName>
</protein>
<dbReference type="AlphaFoldDB" id="A0A6J2T5P5"/>
<evidence type="ECO:0000256" key="1">
    <source>
        <dbReference type="SAM" id="Phobius"/>
    </source>
</evidence>
<name>A0A6J2T5P5_DROLE</name>
<dbReference type="RefSeq" id="XP_030370252.1">
    <property type="nucleotide sequence ID" value="XM_030514392.1"/>
</dbReference>
<organism evidence="2 3">
    <name type="scientific">Drosophila lebanonensis</name>
    <name type="common">Fruit fly</name>
    <name type="synonym">Scaptodrosophila lebanonensis</name>
    <dbReference type="NCBI Taxonomy" id="7225"/>
    <lineage>
        <taxon>Eukaryota</taxon>
        <taxon>Metazoa</taxon>
        <taxon>Ecdysozoa</taxon>
        <taxon>Arthropoda</taxon>
        <taxon>Hexapoda</taxon>
        <taxon>Insecta</taxon>
        <taxon>Pterygota</taxon>
        <taxon>Neoptera</taxon>
        <taxon>Endopterygota</taxon>
        <taxon>Diptera</taxon>
        <taxon>Brachycera</taxon>
        <taxon>Muscomorpha</taxon>
        <taxon>Ephydroidea</taxon>
        <taxon>Drosophilidae</taxon>
        <taxon>Scaptodrosophila</taxon>
    </lineage>
</organism>
<keyword evidence="1" id="KW-0472">Membrane</keyword>
<proteinExistence type="predicted"/>
<evidence type="ECO:0000313" key="3">
    <source>
        <dbReference type="RefSeq" id="XP_030370252.1"/>
    </source>
</evidence>
<sequence length="102" mass="12239">MMLASVVVCQIEKLFCTPISFAVFAFLFMACTMEVVLLKLTTSAPVFERHNDDWDDGSEYEEDIYYENLENSYEHWARMRMRFRQRQQEQQRQQLLVAQQSQ</sequence>
<reference evidence="3" key="1">
    <citation type="submission" date="2025-08" db="UniProtKB">
        <authorList>
            <consortium name="RefSeq"/>
        </authorList>
    </citation>
    <scope>IDENTIFICATION</scope>
    <source>
        <strain evidence="3">11010-0011.00</strain>
        <tissue evidence="3">Whole body</tissue>
    </source>
</reference>
<dbReference type="OrthoDB" id="10072397at2759"/>
<keyword evidence="1" id="KW-1133">Transmembrane helix</keyword>